<dbReference type="GO" id="GO:0005737">
    <property type="term" value="C:cytoplasm"/>
    <property type="evidence" value="ECO:0007669"/>
    <property type="project" value="TreeGrafter"/>
</dbReference>
<dbReference type="GO" id="GO:0004826">
    <property type="term" value="F:phenylalanine-tRNA ligase activity"/>
    <property type="evidence" value="ECO:0007669"/>
    <property type="project" value="TreeGrafter"/>
</dbReference>
<dbReference type="GO" id="GO:0006432">
    <property type="term" value="P:phenylalanyl-tRNA aminoacylation"/>
    <property type="evidence" value="ECO:0007669"/>
    <property type="project" value="TreeGrafter"/>
</dbReference>
<evidence type="ECO:0000256" key="3">
    <source>
        <dbReference type="ARBA" id="ARBA00022840"/>
    </source>
</evidence>
<proteinExistence type="predicted"/>
<dbReference type="PANTHER" id="PTHR11538">
    <property type="entry name" value="PHENYLALANYL-TRNA SYNTHETASE"/>
    <property type="match status" value="1"/>
</dbReference>
<evidence type="ECO:0000256" key="4">
    <source>
        <dbReference type="ARBA" id="ARBA00022917"/>
    </source>
</evidence>
<reference evidence="7 8" key="1">
    <citation type="journal article" date="2016" name="Nat. Commun.">
        <title>Thousands of microbial genomes shed light on interconnected biogeochemical processes in an aquifer system.</title>
        <authorList>
            <person name="Anantharaman K."/>
            <person name="Brown C.T."/>
            <person name="Hug L.A."/>
            <person name="Sharon I."/>
            <person name="Castelle C.J."/>
            <person name="Probst A.J."/>
            <person name="Thomas B.C."/>
            <person name="Singh A."/>
            <person name="Wilkins M.J."/>
            <person name="Karaoz U."/>
            <person name="Brodie E.L."/>
            <person name="Williams K.H."/>
            <person name="Hubbard S.S."/>
            <person name="Banfield J.F."/>
        </authorList>
    </citation>
    <scope>NUCLEOTIDE SEQUENCE [LARGE SCALE GENOMIC DNA]</scope>
</reference>
<feature type="non-terminal residue" evidence="7">
    <location>
        <position position="334"/>
    </location>
</feature>
<name>A0A1G2T2V8_9BACT</name>
<evidence type="ECO:0000259" key="6">
    <source>
        <dbReference type="Pfam" id="PF01409"/>
    </source>
</evidence>
<gene>
    <name evidence="7" type="ORF">A2832_00545</name>
</gene>
<feature type="domain" description="Phenylalanyl-tRNA synthetase" evidence="6">
    <location>
        <begin position="35"/>
        <end position="260"/>
    </location>
</feature>
<keyword evidence="5" id="KW-0030">Aminoacyl-tRNA synthetase</keyword>
<dbReference type="InterPro" id="IPR045864">
    <property type="entry name" value="aa-tRNA-synth_II/BPL/LPL"/>
</dbReference>
<organism evidence="7 8">
    <name type="scientific">Candidatus Zambryskibacteria bacterium RIFCSPHIGHO2_01_FULL_44_22b</name>
    <dbReference type="NCBI Taxonomy" id="1802737"/>
    <lineage>
        <taxon>Bacteria</taxon>
        <taxon>Candidatus Zambryskiibacteriota</taxon>
    </lineage>
</organism>
<dbReference type="Pfam" id="PF01409">
    <property type="entry name" value="tRNA-synt_2d"/>
    <property type="match status" value="1"/>
</dbReference>
<evidence type="ECO:0000313" key="8">
    <source>
        <dbReference type="Proteomes" id="UP000178538"/>
    </source>
</evidence>
<dbReference type="InterPro" id="IPR002319">
    <property type="entry name" value="Phenylalanyl-tRNA_Synthase"/>
</dbReference>
<dbReference type="EMBL" id="MHVG01000003">
    <property type="protein sequence ID" value="OHA91472.1"/>
    <property type="molecule type" value="Genomic_DNA"/>
</dbReference>
<keyword evidence="1" id="KW-0436">Ligase</keyword>
<dbReference type="STRING" id="1802737.A2832_00545"/>
<protein>
    <recommendedName>
        <fullName evidence="6">Phenylalanyl-tRNA synthetase domain-containing protein</fullName>
    </recommendedName>
</protein>
<dbReference type="GO" id="GO:0000049">
    <property type="term" value="F:tRNA binding"/>
    <property type="evidence" value="ECO:0007669"/>
    <property type="project" value="InterPro"/>
</dbReference>
<keyword evidence="2" id="KW-0547">Nucleotide-binding</keyword>
<evidence type="ECO:0000256" key="2">
    <source>
        <dbReference type="ARBA" id="ARBA00022741"/>
    </source>
</evidence>
<dbReference type="Proteomes" id="UP000178538">
    <property type="component" value="Unassembled WGS sequence"/>
</dbReference>
<evidence type="ECO:0000256" key="5">
    <source>
        <dbReference type="ARBA" id="ARBA00023146"/>
    </source>
</evidence>
<dbReference type="SUPFAM" id="SSF55681">
    <property type="entry name" value="Class II aaRS and biotin synthetases"/>
    <property type="match status" value="1"/>
</dbReference>
<keyword evidence="4" id="KW-0648">Protein biosynthesis</keyword>
<sequence length="334" mass="37769">MAMKKEVMSSERLAASLAIPDMTDPKNGIHAINLVVENVNKALRNAYAEAVFEEIRTSPKVPEKENFDDLLFPSDNAGRSSRYTRYVTPDTVLRTHTSAAIPGWLRNAAKGGRLEDTIVVLPGLCYRRDVVDKTHCGELHQMDVWRIRRGNPRFNRPDLIHLVETILGSVVPEYKYRANEVKHPYTINGLEVEVLVNGGWLEILECGEAHPTVLENSGLDSCEYSGLALGMGLDRLVMIVKGVEDIRILRSEDPRIKRQMVNLDKFVVVSDQPATKRVLSYSTSTDKTEEDVCEEIRDELGQEAVYIEEIQYSEMLYEQLPSKARENLGIRPDQ</sequence>
<dbReference type="GO" id="GO:0005524">
    <property type="term" value="F:ATP binding"/>
    <property type="evidence" value="ECO:0007669"/>
    <property type="project" value="UniProtKB-KW"/>
</dbReference>
<dbReference type="Gene3D" id="3.30.930.10">
    <property type="entry name" value="Bira Bifunctional Protein, Domain 2"/>
    <property type="match status" value="1"/>
</dbReference>
<dbReference type="PANTHER" id="PTHR11538:SF41">
    <property type="entry name" value="PHENYLALANINE--TRNA LIGASE, MITOCHONDRIAL"/>
    <property type="match status" value="1"/>
</dbReference>
<evidence type="ECO:0000256" key="1">
    <source>
        <dbReference type="ARBA" id="ARBA00022598"/>
    </source>
</evidence>
<accession>A0A1G2T2V8</accession>
<evidence type="ECO:0000313" key="7">
    <source>
        <dbReference type="EMBL" id="OHA91472.1"/>
    </source>
</evidence>
<comment type="caution">
    <text evidence="7">The sequence shown here is derived from an EMBL/GenBank/DDBJ whole genome shotgun (WGS) entry which is preliminary data.</text>
</comment>
<keyword evidence="3" id="KW-0067">ATP-binding</keyword>
<dbReference type="AlphaFoldDB" id="A0A1G2T2V8"/>